<keyword evidence="4 9" id="KW-0812">Transmembrane</keyword>
<evidence type="ECO:0000256" key="2">
    <source>
        <dbReference type="ARBA" id="ARBA00022676"/>
    </source>
</evidence>
<evidence type="ECO:0000313" key="10">
    <source>
        <dbReference type="EMBL" id="MDT0351446.1"/>
    </source>
</evidence>
<evidence type="ECO:0000256" key="7">
    <source>
        <dbReference type="ARBA" id="ARBA00043987"/>
    </source>
</evidence>
<feature type="compositionally biased region" description="Pro residues" evidence="8">
    <location>
        <begin position="563"/>
        <end position="577"/>
    </location>
</feature>
<keyword evidence="6 9" id="KW-0472">Membrane</keyword>
<keyword evidence="11" id="KW-1185">Reference proteome</keyword>
<feature type="transmembrane region" description="Helical" evidence="9">
    <location>
        <begin position="503"/>
        <end position="521"/>
    </location>
</feature>
<accession>A0ABU2NBZ2</accession>
<feature type="transmembrane region" description="Helical" evidence="9">
    <location>
        <begin position="38"/>
        <end position="56"/>
    </location>
</feature>
<dbReference type="Proteomes" id="UP001183202">
    <property type="component" value="Unassembled WGS sequence"/>
</dbReference>
<feature type="transmembrane region" description="Helical" evidence="9">
    <location>
        <begin position="207"/>
        <end position="225"/>
    </location>
</feature>
<dbReference type="Pfam" id="PF26314">
    <property type="entry name" value="MptA_B_family"/>
    <property type="match status" value="1"/>
</dbReference>
<evidence type="ECO:0000256" key="8">
    <source>
        <dbReference type="SAM" id="MobiDB-lite"/>
    </source>
</evidence>
<feature type="compositionally biased region" description="Low complexity" evidence="8">
    <location>
        <begin position="584"/>
        <end position="595"/>
    </location>
</feature>
<evidence type="ECO:0000313" key="11">
    <source>
        <dbReference type="Proteomes" id="UP001183202"/>
    </source>
</evidence>
<feature type="transmembrane region" description="Helical" evidence="9">
    <location>
        <begin position="76"/>
        <end position="96"/>
    </location>
</feature>
<sequence length="595" mass="60851">MSRAGLGTPPPATPAPPVGVPEAGLPTVRDPARIPRRLGLTGTLMMGVGALGAGALPVPNPLFGLRVISLPARNATAAIAITYAGMGMLVLAWLWIGRMLRARGAVAPAPDRTQLARTGLLWALPLALAPPMFSKDVYSYLAQSAIAARGLDPYLQGPAAALGVDDPLTRTIPTIWRDTPAPYGPLFLALGRGITTLTRSDVIQGLFAHRVLALCGVALIIWALPRLGRRCNLDAGLVLWLGVANPLVLFHLVSGIHNEGLMIGLMLAGVELSLRGLDRVPRERGGTGRGGGLGDPLFLTGAVVVALGASVKLPAILALGFVGMEAARRRGGRVRDVAASAAVLGAVTAAVIVALAVGTGLGFGWIGTQGTANVIRSWMSLATDLGQLSGQIGILAGLGDHTDTVLTITRGLGGIVAALLCLRLLLLVLRGRLDPVTGVGVGLGAVVLLGPVVHPWYLLWAAIPLAATRGMPRHRRAALAASALLAVMLPPTGADFAFRSFQLPLSIMAGIVILVVALLLVRRELRGAAPAVAAAPDAVLGSTEPPAVGDDLGGAPLDDPDDAPSPPATAPPEPPADTRPEVAGPPSRTGPTSPT</sequence>
<dbReference type="InterPro" id="IPR049829">
    <property type="entry name" value="MptA/B-like"/>
</dbReference>
<gene>
    <name evidence="10" type="primary">mptB</name>
    <name evidence="10" type="ORF">RM445_18095</name>
</gene>
<feature type="transmembrane region" description="Helical" evidence="9">
    <location>
        <begin position="237"/>
        <end position="253"/>
    </location>
</feature>
<comment type="similarity">
    <text evidence="7">Belongs to the MptA/B family.</text>
</comment>
<keyword evidence="2 10" id="KW-0328">Glycosyltransferase</keyword>
<protein>
    <submittedName>
        <fullName evidence="10">Polyprenol phosphomannose-dependent alpha 1,6 mannosyltransferase MptB</fullName>
    </submittedName>
</protein>
<feature type="region of interest" description="Disordered" evidence="8">
    <location>
        <begin position="1"/>
        <end position="31"/>
    </location>
</feature>
<feature type="transmembrane region" description="Helical" evidence="9">
    <location>
        <begin position="441"/>
        <end position="465"/>
    </location>
</feature>
<dbReference type="RefSeq" id="WP_311557753.1">
    <property type="nucleotide sequence ID" value="NZ_JAVREJ010000012.1"/>
</dbReference>
<evidence type="ECO:0000256" key="1">
    <source>
        <dbReference type="ARBA" id="ARBA00004141"/>
    </source>
</evidence>
<evidence type="ECO:0000256" key="6">
    <source>
        <dbReference type="ARBA" id="ARBA00023136"/>
    </source>
</evidence>
<evidence type="ECO:0000256" key="9">
    <source>
        <dbReference type="SAM" id="Phobius"/>
    </source>
</evidence>
<comment type="subcellular location">
    <subcellularLocation>
        <location evidence="1">Membrane</location>
        <topology evidence="1">Multi-pass membrane protein</topology>
    </subcellularLocation>
</comment>
<dbReference type="NCBIfam" id="NF038066">
    <property type="entry name" value="MptB"/>
    <property type="match status" value="1"/>
</dbReference>
<feature type="region of interest" description="Disordered" evidence="8">
    <location>
        <begin position="540"/>
        <end position="595"/>
    </location>
</feature>
<proteinExistence type="inferred from homology"/>
<name>A0ABU2NBZ2_9PSEU</name>
<feature type="compositionally biased region" description="Pro residues" evidence="8">
    <location>
        <begin position="8"/>
        <end position="19"/>
    </location>
</feature>
<comment type="caution">
    <text evidence="10">The sequence shown here is derived from an EMBL/GenBank/DDBJ whole genome shotgun (WGS) entry which is preliminary data.</text>
</comment>
<evidence type="ECO:0000256" key="3">
    <source>
        <dbReference type="ARBA" id="ARBA00022679"/>
    </source>
</evidence>
<evidence type="ECO:0000256" key="5">
    <source>
        <dbReference type="ARBA" id="ARBA00022989"/>
    </source>
</evidence>
<feature type="transmembrane region" description="Helical" evidence="9">
    <location>
        <begin position="411"/>
        <end position="429"/>
    </location>
</feature>
<keyword evidence="3" id="KW-0808">Transferase</keyword>
<feature type="transmembrane region" description="Helical" evidence="9">
    <location>
        <begin position="343"/>
        <end position="366"/>
    </location>
</feature>
<dbReference type="GO" id="GO:0016757">
    <property type="term" value="F:glycosyltransferase activity"/>
    <property type="evidence" value="ECO:0007669"/>
    <property type="project" value="UniProtKB-KW"/>
</dbReference>
<evidence type="ECO:0000256" key="4">
    <source>
        <dbReference type="ARBA" id="ARBA00022692"/>
    </source>
</evidence>
<keyword evidence="5 9" id="KW-1133">Transmembrane helix</keyword>
<organism evidence="10 11">
    <name type="scientific">Pseudonocardia charpentierae</name>
    <dbReference type="NCBI Taxonomy" id="3075545"/>
    <lineage>
        <taxon>Bacteria</taxon>
        <taxon>Bacillati</taxon>
        <taxon>Actinomycetota</taxon>
        <taxon>Actinomycetes</taxon>
        <taxon>Pseudonocardiales</taxon>
        <taxon>Pseudonocardiaceae</taxon>
        <taxon>Pseudonocardia</taxon>
    </lineage>
</organism>
<reference evidence="11" key="1">
    <citation type="submission" date="2023-07" db="EMBL/GenBank/DDBJ databases">
        <title>30 novel species of actinomycetes from the DSMZ collection.</title>
        <authorList>
            <person name="Nouioui I."/>
        </authorList>
    </citation>
    <scope>NUCLEOTIDE SEQUENCE [LARGE SCALE GENOMIC DNA]</scope>
    <source>
        <strain evidence="11">DSM 45834</strain>
    </source>
</reference>
<dbReference type="EMBL" id="JAVREJ010000012">
    <property type="protein sequence ID" value="MDT0351446.1"/>
    <property type="molecule type" value="Genomic_DNA"/>
</dbReference>
<feature type="transmembrane region" description="Helical" evidence="9">
    <location>
        <begin position="297"/>
        <end position="322"/>
    </location>
</feature>